<protein>
    <submittedName>
        <fullName evidence="1">Uncharacterized protein</fullName>
    </submittedName>
</protein>
<gene>
    <name evidence="1" type="ORF">TSAR_005067</name>
</gene>
<organism evidence="1 2">
    <name type="scientific">Trichomalopsis sarcophagae</name>
    <dbReference type="NCBI Taxonomy" id="543379"/>
    <lineage>
        <taxon>Eukaryota</taxon>
        <taxon>Metazoa</taxon>
        <taxon>Ecdysozoa</taxon>
        <taxon>Arthropoda</taxon>
        <taxon>Hexapoda</taxon>
        <taxon>Insecta</taxon>
        <taxon>Pterygota</taxon>
        <taxon>Neoptera</taxon>
        <taxon>Endopterygota</taxon>
        <taxon>Hymenoptera</taxon>
        <taxon>Apocrita</taxon>
        <taxon>Proctotrupomorpha</taxon>
        <taxon>Chalcidoidea</taxon>
        <taxon>Pteromalidae</taxon>
        <taxon>Pteromalinae</taxon>
        <taxon>Trichomalopsis</taxon>
    </lineage>
</organism>
<evidence type="ECO:0000313" key="1">
    <source>
        <dbReference type="EMBL" id="OXU20100.1"/>
    </source>
</evidence>
<dbReference type="Proteomes" id="UP000215335">
    <property type="component" value="Unassembled WGS sequence"/>
</dbReference>
<evidence type="ECO:0000313" key="2">
    <source>
        <dbReference type="Proteomes" id="UP000215335"/>
    </source>
</evidence>
<name>A0A232EP19_9HYME</name>
<dbReference type="AlphaFoldDB" id="A0A232EP19"/>
<accession>A0A232EP19</accession>
<reference evidence="1 2" key="1">
    <citation type="journal article" date="2017" name="Curr. Biol.">
        <title>The Evolution of Venom by Co-option of Single-Copy Genes.</title>
        <authorList>
            <person name="Martinson E.O."/>
            <person name="Mrinalini"/>
            <person name="Kelkar Y.D."/>
            <person name="Chang C.H."/>
            <person name="Werren J.H."/>
        </authorList>
    </citation>
    <scope>NUCLEOTIDE SEQUENCE [LARGE SCALE GENOMIC DNA]</scope>
    <source>
        <strain evidence="1 2">Alberta</strain>
        <tissue evidence="1">Whole body</tissue>
    </source>
</reference>
<comment type="caution">
    <text evidence="1">The sequence shown here is derived from an EMBL/GenBank/DDBJ whole genome shotgun (WGS) entry which is preliminary data.</text>
</comment>
<feature type="non-terminal residue" evidence="1">
    <location>
        <position position="189"/>
    </location>
</feature>
<dbReference type="EMBL" id="NNAY01003022">
    <property type="protein sequence ID" value="OXU20100.1"/>
    <property type="molecule type" value="Genomic_DNA"/>
</dbReference>
<keyword evidence="2" id="KW-1185">Reference proteome</keyword>
<proteinExistence type="predicted"/>
<sequence length="189" mass="21116">MITTDTSREVTPDQNSKIVLSSNSLIEEIINIAKKNINDVEKPNVVDKNLDNNLTYNSMTTISGFLENEESECGASDTSLENSEPLGIPVSVFEAFDDFAYVPRQAEREQVAESTTPEISVSYFGRFRVFDYEDHCADPHANLIPKLAESTSLQNCGCPQEALNILQLPTEYGDADCAYIFAWEFKQNI</sequence>